<dbReference type="Pfam" id="PF07995">
    <property type="entry name" value="GSDH"/>
    <property type="match status" value="1"/>
</dbReference>
<dbReference type="RefSeq" id="WP_084383807.1">
    <property type="nucleotide sequence ID" value="NZ_LTAZ01000013.1"/>
</dbReference>
<reference evidence="3 4" key="1">
    <citation type="submission" date="2016-02" db="EMBL/GenBank/DDBJ databases">
        <title>Genome sequence of Halalkalicoccus paucihalophilus DSM 24557.</title>
        <authorList>
            <person name="Poehlein A."/>
            <person name="Daniel R."/>
        </authorList>
    </citation>
    <scope>NUCLEOTIDE SEQUENCE [LARGE SCALE GENOMIC DNA]</scope>
    <source>
        <strain evidence="3 4">DSM 24557</strain>
    </source>
</reference>
<dbReference type="PROSITE" id="PS51257">
    <property type="entry name" value="PROKAR_LIPOPROTEIN"/>
    <property type="match status" value="1"/>
</dbReference>
<evidence type="ECO:0000256" key="1">
    <source>
        <dbReference type="SAM" id="MobiDB-lite"/>
    </source>
</evidence>
<dbReference type="InterPro" id="IPR011041">
    <property type="entry name" value="Quinoprot_gluc/sorb_DH_b-prop"/>
</dbReference>
<dbReference type="InterPro" id="IPR012938">
    <property type="entry name" value="Glc/Sorbosone_DH"/>
</dbReference>
<gene>
    <name evidence="3" type="ORF">HAPAU_32710</name>
</gene>
<dbReference type="Proteomes" id="UP000075321">
    <property type="component" value="Unassembled WGS sequence"/>
</dbReference>
<dbReference type="SUPFAM" id="SSF50952">
    <property type="entry name" value="Soluble quinoprotein glucose dehydrogenase"/>
    <property type="match status" value="1"/>
</dbReference>
<evidence type="ECO:0000259" key="2">
    <source>
        <dbReference type="Pfam" id="PF07995"/>
    </source>
</evidence>
<dbReference type="PATRIC" id="fig|1008153.3.peg.3431"/>
<dbReference type="EMBL" id="LTAZ01000013">
    <property type="protein sequence ID" value="KYH24288.1"/>
    <property type="molecule type" value="Genomic_DNA"/>
</dbReference>
<keyword evidence="4" id="KW-1185">Reference proteome</keyword>
<dbReference type="PANTHER" id="PTHR19328:SF13">
    <property type="entry name" value="HIPL1 PROTEIN"/>
    <property type="match status" value="1"/>
</dbReference>
<dbReference type="Gene3D" id="2.120.10.30">
    <property type="entry name" value="TolB, C-terminal domain"/>
    <property type="match status" value="1"/>
</dbReference>
<feature type="compositionally biased region" description="Polar residues" evidence="1">
    <location>
        <begin position="25"/>
        <end position="39"/>
    </location>
</feature>
<evidence type="ECO:0000313" key="3">
    <source>
        <dbReference type="EMBL" id="KYH24288.1"/>
    </source>
</evidence>
<feature type="region of interest" description="Disordered" evidence="1">
    <location>
        <begin position="23"/>
        <end position="55"/>
    </location>
</feature>
<comment type="caution">
    <text evidence="3">The sequence shown here is derived from an EMBL/GenBank/DDBJ whole genome shotgun (WGS) entry which is preliminary data.</text>
</comment>
<accession>A0A151A9A6</accession>
<dbReference type="PANTHER" id="PTHR19328">
    <property type="entry name" value="HEDGEHOG-INTERACTING PROTEIN"/>
    <property type="match status" value="1"/>
</dbReference>
<dbReference type="InterPro" id="IPR011042">
    <property type="entry name" value="6-blade_b-propeller_TolB-like"/>
</dbReference>
<protein>
    <submittedName>
        <fullName evidence="3">Glucose / sorbosone dehydrogenase</fullName>
    </submittedName>
</protein>
<feature type="domain" description="Glucose/Sorbosone dehydrogenase" evidence="2">
    <location>
        <begin position="72"/>
        <end position="415"/>
    </location>
</feature>
<proteinExistence type="predicted"/>
<evidence type="ECO:0000313" key="4">
    <source>
        <dbReference type="Proteomes" id="UP000075321"/>
    </source>
</evidence>
<organism evidence="3 4">
    <name type="scientific">Halalkalicoccus paucihalophilus</name>
    <dbReference type="NCBI Taxonomy" id="1008153"/>
    <lineage>
        <taxon>Archaea</taxon>
        <taxon>Methanobacteriati</taxon>
        <taxon>Methanobacteriota</taxon>
        <taxon>Stenosarchaea group</taxon>
        <taxon>Halobacteria</taxon>
        <taxon>Halobacteriales</taxon>
        <taxon>Halococcaceae</taxon>
        <taxon>Halalkalicoccus</taxon>
    </lineage>
</organism>
<sequence>MSWDRRLVTRRGTLATLGCVVAGGCTTQPDTGDRTTSPDQDAPETEQTDSWVPTAASPLEATVEPTKLIINLDVPWDLAFTPTNDLFVTERTGTLLRFEADEVLAIAENEAAPLDATAVPTSDQHSFLGDHLLGLTTHPEFPDPSFLYVYVSIEEGSEQYNQVLRYDPQADDPEASLEIIIDRIEGDHTIGGRVAFGPEDDLWVPIGTKDEQRAQDPTVLGGSVLRCTPDGDPAPSNPSLDVDADPRVASYGHRNPQGIDWLPTGVPVLTDHGPTGHDEINRHSDGGNYGWPTVRTEPEYEAHPDYDRPLVNTGPDETWAPANCVRYTGDAISAWHNRLLVATLQGMGLSIITLRPPDTEQPPVEGDATRYDAEWFDKRYTATAHQTLSGVLGRIRNVAQAPDGTLLVSSSNRDGLAPDDGQFPRKHDDVLVQLQPVSK</sequence>
<name>A0A151A9A6_9EURY</name>
<dbReference type="AlphaFoldDB" id="A0A151A9A6"/>